<dbReference type="Proteomes" id="UP000245474">
    <property type="component" value="Unassembled WGS sequence"/>
</dbReference>
<name>A0A2U2N1J5_9GAMM</name>
<dbReference type="PANTHER" id="PTHR34849:SF3">
    <property type="entry name" value="SSR2962 PROTEIN"/>
    <property type="match status" value="1"/>
</dbReference>
<dbReference type="EMBL" id="QFFI01000014">
    <property type="protein sequence ID" value="PWG62943.1"/>
    <property type="molecule type" value="Genomic_DNA"/>
</dbReference>
<sequence length="74" mass="8318">MSEFHRITVNRDQCGVRACVRELRIRVTGLLELLAAGAGREEILADYPFLEPEDITAALEFAARQSDHRLVHVA</sequence>
<evidence type="ECO:0008006" key="3">
    <source>
        <dbReference type="Google" id="ProtNLM"/>
    </source>
</evidence>
<dbReference type="PANTHER" id="PTHR34849">
    <property type="entry name" value="SSL5025 PROTEIN"/>
    <property type="match status" value="1"/>
</dbReference>
<keyword evidence="2" id="KW-1185">Reference proteome</keyword>
<dbReference type="InterPro" id="IPR007367">
    <property type="entry name" value="DUF433"/>
</dbReference>
<organism evidence="1 2">
    <name type="scientific">Sediminicurvatus halobius</name>
    <dbReference type="NCBI Taxonomy" id="2182432"/>
    <lineage>
        <taxon>Bacteria</taxon>
        <taxon>Pseudomonadati</taxon>
        <taxon>Pseudomonadota</taxon>
        <taxon>Gammaproteobacteria</taxon>
        <taxon>Chromatiales</taxon>
        <taxon>Ectothiorhodospiraceae</taxon>
        <taxon>Sediminicurvatus</taxon>
    </lineage>
</organism>
<dbReference type="InterPro" id="IPR009057">
    <property type="entry name" value="Homeodomain-like_sf"/>
</dbReference>
<evidence type="ECO:0000313" key="1">
    <source>
        <dbReference type="EMBL" id="PWG62943.1"/>
    </source>
</evidence>
<accession>A0A2U2N1J5</accession>
<proteinExistence type="predicted"/>
<protein>
    <recommendedName>
        <fullName evidence="3">DUF433 domain-containing protein</fullName>
    </recommendedName>
</protein>
<comment type="caution">
    <text evidence="1">The sequence shown here is derived from an EMBL/GenBank/DDBJ whole genome shotgun (WGS) entry which is preliminary data.</text>
</comment>
<dbReference type="Pfam" id="PF04255">
    <property type="entry name" value="DUF433"/>
    <property type="match status" value="1"/>
</dbReference>
<dbReference type="InterPro" id="IPR036388">
    <property type="entry name" value="WH-like_DNA-bd_sf"/>
</dbReference>
<gene>
    <name evidence="1" type="ORF">DEM34_10095</name>
</gene>
<dbReference type="SUPFAM" id="SSF46689">
    <property type="entry name" value="Homeodomain-like"/>
    <property type="match status" value="1"/>
</dbReference>
<dbReference type="AlphaFoldDB" id="A0A2U2N1J5"/>
<evidence type="ECO:0000313" key="2">
    <source>
        <dbReference type="Proteomes" id="UP000245474"/>
    </source>
</evidence>
<reference evidence="1 2" key="1">
    <citation type="submission" date="2018-05" db="EMBL/GenBank/DDBJ databases">
        <title>Spiribacter halobius sp. nov., a moderately halophilic bacterium isolated from marine solar saltern.</title>
        <authorList>
            <person name="Zheng W.-S."/>
            <person name="Lu D.-C."/>
            <person name="Du Z.-J."/>
        </authorList>
    </citation>
    <scope>NUCLEOTIDE SEQUENCE [LARGE SCALE GENOMIC DNA]</scope>
    <source>
        <strain evidence="1 2">E85</strain>
    </source>
</reference>
<dbReference type="Gene3D" id="1.10.10.10">
    <property type="entry name" value="Winged helix-like DNA-binding domain superfamily/Winged helix DNA-binding domain"/>
    <property type="match status" value="1"/>
</dbReference>